<comment type="caution">
    <text evidence="1">The sequence shown here is derived from an EMBL/GenBank/DDBJ whole genome shotgun (WGS) entry which is preliminary data.</text>
</comment>
<dbReference type="Proteomes" id="UP001228049">
    <property type="component" value="Unassembled WGS sequence"/>
</dbReference>
<dbReference type="AlphaFoldDB" id="A0AAD9BS90"/>
<evidence type="ECO:0000313" key="2">
    <source>
        <dbReference type="Proteomes" id="UP001228049"/>
    </source>
</evidence>
<evidence type="ECO:0000313" key="1">
    <source>
        <dbReference type="EMBL" id="KAK1888107.1"/>
    </source>
</evidence>
<dbReference type="EMBL" id="JASDAP010000018">
    <property type="protein sequence ID" value="KAK1888107.1"/>
    <property type="molecule type" value="Genomic_DNA"/>
</dbReference>
<accession>A0AAD9BS90</accession>
<keyword evidence="2" id="KW-1185">Reference proteome</keyword>
<proteinExistence type="predicted"/>
<gene>
    <name evidence="1" type="ORF">KUDE01_028892</name>
</gene>
<sequence>MLESLVRLRSAGCRMLDEWSSLPGGRPAVGVSQRNTDGQDWTETLVLIHAVNVQDLDMDLLQPLSYL</sequence>
<organism evidence="1 2">
    <name type="scientific">Dissostichus eleginoides</name>
    <name type="common">Patagonian toothfish</name>
    <name type="synonym">Dissostichus amissus</name>
    <dbReference type="NCBI Taxonomy" id="100907"/>
    <lineage>
        <taxon>Eukaryota</taxon>
        <taxon>Metazoa</taxon>
        <taxon>Chordata</taxon>
        <taxon>Craniata</taxon>
        <taxon>Vertebrata</taxon>
        <taxon>Euteleostomi</taxon>
        <taxon>Actinopterygii</taxon>
        <taxon>Neopterygii</taxon>
        <taxon>Teleostei</taxon>
        <taxon>Neoteleostei</taxon>
        <taxon>Acanthomorphata</taxon>
        <taxon>Eupercaria</taxon>
        <taxon>Perciformes</taxon>
        <taxon>Notothenioidei</taxon>
        <taxon>Nototheniidae</taxon>
        <taxon>Dissostichus</taxon>
    </lineage>
</organism>
<protein>
    <submittedName>
        <fullName evidence="1">Protein Ycf2</fullName>
    </submittedName>
</protein>
<reference evidence="1" key="1">
    <citation type="submission" date="2023-04" db="EMBL/GenBank/DDBJ databases">
        <title>Chromosome-level genome of Chaenocephalus aceratus.</title>
        <authorList>
            <person name="Park H."/>
        </authorList>
    </citation>
    <scope>NUCLEOTIDE SEQUENCE</scope>
    <source>
        <strain evidence="1">DE</strain>
        <tissue evidence="1">Muscle</tissue>
    </source>
</reference>
<name>A0AAD9BS90_DISEL</name>